<comment type="caution">
    <text evidence="1">The sequence shown here is derived from an EMBL/GenBank/DDBJ whole genome shotgun (WGS) entry which is preliminary data.</text>
</comment>
<evidence type="ECO:0000313" key="2">
    <source>
        <dbReference type="Proteomes" id="UP000324222"/>
    </source>
</evidence>
<reference evidence="1 2" key="1">
    <citation type="submission" date="2019-05" db="EMBL/GenBank/DDBJ databases">
        <title>Another draft genome of Portunus trituberculatus and its Hox gene families provides insights of decapod evolution.</title>
        <authorList>
            <person name="Jeong J.-H."/>
            <person name="Song I."/>
            <person name="Kim S."/>
            <person name="Choi T."/>
            <person name="Kim D."/>
            <person name="Ryu S."/>
            <person name="Kim W."/>
        </authorList>
    </citation>
    <scope>NUCLEOTIDE SEQUENCE [LARGE SCALE GENOMIC DNA]</scope>
    <source>
        <tissue evidence="1">Muscle</tissue>
    </source>
</reference>
<dbReference type="AlphaFoldDB" id="A0A5B7JKX9"/>
<proteinExistence type="predicted"/>
<evidence type="ECO:0000313" key="1">
    <source>
        <dbReference type="EMBL" id="MPC95063.1"/>
    </source>
</evidence>
<dbReference type="EMBL" id="VSRR010100897">
    <property type="protein sequence ID" value="MPC95063.1"/>
    <property type="molecule type" value="Genomic_DNA"/>
</dbReference>
<gene>
    <name evidence="1" type="ORF">E2C01_090258</name>
</gene>
<organism evidence="1 2">
    <name type="scientific">Portunus trituberculatus</name>
    <name type="common">Swimming crab</name>
    <name type="synonym">Neptunus trituberculatus</name>
    <dbReference type="NCBI Taxonomy" id="210409"/>
    <lineage>
        <taxon>Eukaryota</taxon>
        <taxon>Metazoa</taxon>
        <taxon>Ecdysozoa</taxon>
        <taxon>Arthropoda</taxon>
        <taxon>Crustacea</taxon>
        <taxon>Multicrustacea</taxon>
        <taxon>Malacostraca</taxon>
        <taxon>Eumalacostraca</taxon>
        <taxon>Eucarida</taxon>
        <taxon>Decapoda</taxon>
        <taxon>Pleocyemata</taxon>
        <taxon>Brachyura</taxon>
        <taxon>Eubrachyura</taxon>
        <taxon>Portunoidea</taxon>
        <taxon>Portunidae</taxon>
        <taxon>Portuninae</taxon>
        <taxon>Portunus</taxon>
    </lineage>
</organism>
<protein>
    <submittedName>
        <fullName evidence="1">Uncharacterized protein</fullName>
    </submittedName>
</protein>
<sequence length="84" mass="9399">MICRVLDILITVRWIAVKITEGRSQQRRRGANSDGRTSGMEFAILIGRGAVPAALGSDDTFDFLIIPENRPFKLALRDELEQLV</sequence>
<accession>A0A5B7JKX9</accession>
<dbReference type="Proteomes" id="UP000324222">
    <property type="component" value="Unassembled WGS sequence"/>
</dbReference>
<name>A0A5B7JKX9_PORTR</name>
<keyword evidence="2" id="KW-1185">Reference proteome</keyword>